<dbReference type="PROSITE" id="PS51257">
    <property type="entry name" value="PROKAR_LIPOPROTEIN"/>
    <property type="match status" value="1"/>
</dbReference>
<evidence type="ECO:0000313" key="2">
    <source>
        <dbReference type="Proteomes" id="UP000184498"/>
    </source>
</evidence>
<dbReference type="OrthoDB" id="5599486at2"/>
<keyword evidence="2" id="KW-1185">Reference proteome</keyword>
<name>A0A1M6SLX1_9FLAO</name>
<dbReference type="EMBL" id="FRAM01000002">
    <property type="protein sequence ID" value="SHK45637.1"/>
    <property type="molecule type" value="Genomic_DNA"/>
</dbReference>
<dbReference type="Proteomes" id="UP000184498">
    <property type="component" value="Unassembled WGS sequence"/>
</dbReference>
<sequence length="292" mass="33732">MKLLQLFAFLSIGLSCSQTQDNFKIIAKLPDEIKEASACEISSKSPLIWTIEDSHNENLLFGFNEKSELIRKIRITNVENRDWEDLSSDDEGNIYIGDFGNNDNDRQDLAIYKIKASDLDKDEAKAESIIRFYYPEQTEFPPKKKDRIFDVESFFIYNNKFYLFTKNRSSKFDGTTVLYEVDNTPNQKLVAKKIGSFVTCDQFNHCAVTSADISPNKDKVAILSSDKVWIFTRWKGDNFFSGKVEKTELNHHTQKEGLCFRDENTILITDEGGKKQTGNLYELKLNQKQENF</sequence>
<proteinExistence type="predicted"/>
<dbReference type="RefSeq" id="WP_072998451.1">
    <property type="nucleotide sequence ID" value="NZ_FRAM01000002.1"/>
</dbReference>
<protein>
    <recommendedName>
        <fullName evidence="3">T9SS C-terminal target domain-containing protein</fullName>
    </recommendedName>
</protein>
<dbReference type="SUPFAM" id="SSF69322">
    <property type="entry name" value="Tricorn protease domain 2"/>
    <property type="match status" value="1"/>
</dbReference>
<reference evidence="2" key="1">
    <citation type="submission" date="2016-11" db="EMBL/GenBank/DDBJ databases">
        <authorList>
            <person name="Varghese N."/>
            <person name="Submissions S."/>
        </authorList>
    </citation>
    <scope>NUCLEOTIDE SEQUENCE [LARGE SCALE GENOMIC DNA]</scope>
    <source>
        <strain evidence="2">DSM 18016</strain>
    </source>
</reference>
<organism evidence="1 2">
    <name type="scientific">Epilithonimonas mollis</name>
    <dbReference type="NCBI Taxonomy" id="216903"/>
    <lineage>
        <taxon>Bacteria</taxon>
        <taxon>Pseudomonadati</taxon>
        <taxon>Bacteroidota</taxon>
        <taxon>Flavobacteriia</taxon>
        <taxon>Flavobacteriales</taxon>
        <taxon>Weeksellaceae</taxon>
        <taxon>Chryseobacterium group</taxon>
        <taxon>Epilithonimonas</taxon>
    </lineage>
</organism>
<gene>
    <name evidence="1" type="ORF">SAMN05444371_2533</name>
</gene>
<evidence type="ECO:0000313" key="1">
    <source>
        <dbReference type="EMBL" id="SHK45637.1"/>
    </source>
</evidence>
<dbReference type="STRING" id="216903.SAMN05444371_2533"/>
<accession>A0A1M6SLX1</accession>
<dbReference type="AlphaFoldDB" id="A0A1M6SLX1"/>
<evidence type="ECO:0008006" key="3">
    <source>
        <dbReference type="Google" id="ProtNLM"/>
    </source>
</evidence>